<dbReference type="AlphaFoldDB" id="A0A561VGQ9"/>
<gene>
    <name evidence="5" type="ORF">FHX34_107307</name>
</gene>
<dbReference type="RefSeq" id="WP_122976478.1">
    <property type="nucleotide sequence ID" value="NZ_BOMX01000064.1"/>
</dbReference>
<dbReference type="GO" id="GO:0071770">
    <property type="term" value="P:DIM/DIP cell wall layer assembly"/>
    <property type="evidence" value="ECO:0007669"/>
    <property type="project" value="TreeGrafter"/>
</dbReference>
<dbReference type="PROSITE" id="PS52004">
    <property type="entry name" value="KS3_2"/>
    <property type="match status" value="1"/>
</dbReference>
<dbReference type="SMART" id="SM00823">
    <property type="entry name" value="PKS_PP"/>
    <property type="match status" value="1"/>
</dbReference>
<dbReference type="InterPro" id="IPR057326">
    <property type="entry name" value="KR_dom"/>
</dbReference>
<evidence type="ECO:0000313" key="6">
    <source>
        <dbReference type="Proteomes" id="UP000320239"/>
    </source>
</evidence>
<dbReference type="InterPro" id="IPR014030">
    <property type="entry name" value="Ketoacyl_synth_N"/>
</dbReference>
<dbReference type="InterPro" id="IPR016039">
    <property type="entry name" value="Thiolase-like"/>
</dbReference>
<dbReference type="PANTHER" id="PTHR43775:SF37">
    <property type="entry name" value="SI:DKEY-61P9.11"/>
    <property type="match status" value="1"/>
</dbReference>
<name>A0A561VGQ9_ACTTI</name>
<dbReference type="OrthoDB" id="9778690at2"/>
<dbReference type="Pfam" id="PF08659">
    <property type="entry name" value="KR"/>
    <property type="match status" value="1"/>
</dbReference>
<dbReference type="CDD" id="cd00833">
    <property type="entry name" value="PKS"/>
    <property type="match status" value="1"/>
</dbReference>
<dbReference type="InterPro" id="IPR020841">
    <property type="entry name" value="PKS_Beta-ketoAc_synthase_dom"/>
</dbReference>
<dbReference type="GO" id="GO:0005737">
    <property type="term" value="C:cytoplasm"/>
    <property type="evidence" value="ECO:0007669"/>
    <property type="project" value="TreeGrafter"/>
</dbReference>
<dbReference type="Pfam" id="PF00550">
    <property type="entry name" value="PP-binding"/>
    <property type="match status" value="1"/>
</dbReference>
<dbReference type="Proteomes" id="UP000320239">
    <property type="component" value="Unassembled WGS sequence"/>
</dbReference>
<keyword evidence="3" id="KW-0808">Transferase</keyword>
<dbReference type="GO" id="GO:0031177">
    <property type="term" value="F:phosphopantetheine binding"/>
    <property type="evidence" value="ECO:0007669"/>
    <property type="project" value="InterPro"/>
</dbReference>
<protein>
    <submittedName>
        <fullName evidence="5">Polyketide synthase PksL</fullName>
    </submittedName>
</protein>
<evidence type="ECO:0000313" key="5">
    <source>
        <dbReference type="EMBL" id="TWG10810.1"/>
    </source>
</evidence>
<accession>A0A561VGQ9</accession>
<dbReference type="Gene3D" id="3.40.50.720">
    <property type="entry name" value="NAD(P)-binding Rossmann-like Domain"/>
    <property type="match status" value="1"/>
</dbReference>
<dbReference type="PANTHER" id="PTHR43775">
    <property type="entry name" value="FATTY ACID SYNTHASE"/>
    <property type="match status" value="1"/>
</dbReference>
<keyword evidence="2" id="KW-0597">Phosphoprotein</keyword>
<dbReference type="PROSITE" id="PS00012">
    <property type="entry name" value="PHOSPHOPANTETHEINE"/>
    <property type="match status" value="1"/>
</dbReference>
<dbReference type="SUPFAM" id="SSF53901">
    <property type="entry name" value="Thiolase-like"/>
    <property type="match status" value="1"/>
</dbReference>
<dbReference type="Pfam" id="PF02801">
    <property type="entry name" value="Ketoacyl-synt_C"/>
    <property type="match status" value="1"/>
</dbReference>
<dbReference type="EMBL" id="VIWY01000007">
    <property type="protein sequence ID" value="TWG10810.1"/>
    <property type="molecule type" value="Genomic_DNA"/>
</dbReference>
<dbReference type="SMART" id="SM00822">
    <property type="entry name" value="PKS_KR"/>
    <property type="match status" value="1"/>
</dbReference>
<dbReference type="GO" id="GO:0004312">
    <property type="term" value="F:fatty acid synthase activity"/>
    <property type="evidence" value="ECO:0007669"/>
    <property type="project" value="TreeGrafter"/>
</dbReference>
<dbReference type="SUPFAM" id="SSF47336">
    <property type="entry name" value="ACP-like"/>
    <property type="match status" value="1"/>
</dbReference>
<dbReference type="InterPro" id="IPR006162">
    <property type="entry name" value="Ppantetheine_attach_site"/>
</dbReference>
<evidence type="ECO:0000256" key="1">
    <source>
        <dbReference type="ARBA" id="ARBA00022450"/>
    </source>
</evidence>
<dbReference type="GO" id="GO:0006633">
    <property type="term" value="P:fatty acid biosynthetic process"/>
    <property type="evidence" value="ECO:0007669"/>
    <property type="project" value="InterPro"/>
</dbReference>
<dbReference type="PROSITE" id="PS00606">
    <property type="entry name" value="KS3_1"/>
    <property type="match status" value="1"/>
</dbReference>
<dbReference type="GO" id="GO:0004315">
    <property type="term" value="F:3-oxoacyl-[acyl-carrier-protein] synthase activity"/>
    <property type="evidence" value="ECO:0007669"/>
    <property type="project" value="InterPro"/>
</dbReference>
<organism evidence="5 6">
    <name type="scientific">Actinoplanes teichomyceticus</name>
    <dbReference type="NCBI Taxonomy" id="1867"/>
    <lineage>
        <taxon>Bacteria</taxon>
        <taxon>Bacillati</taxon>
        <taxon>Actinomycetota</taxon>
        <taxon>Actinomycetes</taxon>
        <taxon>Micromonosporales</taxon>
        <taxon>Micromonosporaceae</taxon>
        <taxon>Actinoplanes</taxon>
    </lineage>
</organism>
<dbReference type="Pfam" id="PF16197">
    <property type="entry name" value="KAsynt_C_assoc"/>
    <property type="match status" value="1"/>
</dbReference>
<dbReference type="GO" id="GO:0005886">
    <property type="term" value="C:plasma membrane"/>
    <property type="evidence" value="ECO:0007669"/>
    <property type="project" value="TreeGrafter"/>
</dbReference>
<evidence type="ECO:0000256" key="3">
    <source>
        <dbReference type="ARBA" id="ARBA00022679"/>
    </source>
</evidence>
<dbReference type="Gene3D" id="1.10.1200.10">
    <property type="entry name" value="ACP-like"/>
    <property type="match status" value="1"/>
</dbReference>
<dbReference type="InterPro" id="IPR018201">
    <property type="entry name" value="Ketoacyl_synth_AS"/>
</dbReference>
<keyword evidence="6" id="KW-1185">Reference proteome</keyword>
<dbReference type="SUPFAM" id="SSF51735">
    <property type="entry name" value="NAD(P)-binding Rossmann-fold domains"/>
    <property type="match status" value="2"/>
</dbReference>
<reference evidence="5 6" key="1">
    <citation type="submission" date="2019-06" db="EMBL/GenBank/DDBJ databases">
        <title>Sequencing the genomes of 1000 actinobacteria strains.</title>
        <authorList>
            <person name="Klenk H.-P."/>
        </authorList>
    </citation>
    <scope>NUCLEOTIDE SEQUENCE [LARGE SCALE GENOMIC DNA]</scope>
    <source>
        <strain evidence="5 6">DSM 43866</strain>
    </source>
</reference>
<dbReference type="InterPro" id="IPR032821">
    <property type="entry name" value="PKS_assoc"/>
</dbReference>
<evidence type="ECO:0000256" key="2">
    <source>
        <dbReference type="ARBA" id="ARBA00022553"/>
    </source>
</evidence>
<dbReference type="Gene3D" id="3.40.47.10">
    <property type="match status" value="1"/>
</dbReference>
<dbReference type="CDD" id="cd08953">
    <property type="entry name" value="KR_2_SDR_x"/>
    <property type="match status" value="1"/>
</dbReference>
<dbReference type="SMART" id="SM00825">
    <property type="entry name" value="PKS_KS"/>
    <property type="match status" value="1"/>
</dbReference>
<dbReference type="Pfam" id="PF00109">
    <property type="entry name" value="ketoacyl-synt"/>
    <property type="match status" value="1"/>
</dbReference>
<dbReference type="InterPro" id="IPR014031">
    <property type="entry name" value="Ketoacyl_synth_C"/>
</dbReference>
<comment type="caution">
    <text evidence="5">The sequence shown here is derived from an EMBL/GenBank/DDBJ whole genome shotgun (WGS) entry which is preliminary data.</text>
</comment>
<dbReference type="InterPro" id="IPR009081">
    <property type="entry name" value="PP-bd_ACP"/>
</dbReference>
<feature type="domain" description="Ketosynthase family 3 (KS3)" evidence="4">
    <location>
        <begin position="2"/>
        <end position="435"/>
    </location>
</feature>
<dbReference type="InterPro" id="IPR013968">
    <property type="entry name" value="PKS_KR"/>
</dbReference>
<dbReference type="InterPro" id="IPR020806">
    <property type="entry name" value="PKS_PP-bd"/>
</dbReference>
<dbReference type="InterPro" id="IPR050091">
    <property type="entry name" value="PKS_NRPS_Biosynth_Enz"/>
</dbReference>
<dbReference type="InterPro" id="IPR036291">
    <property type="entry name" value="NAD(P)-bd_dom_sf"/>
</dbReference>
<sequence>MAKDIAIIGMSVEVPEARNIHDFWQLIRTGRTLTRPFPAQRRADIEQYVEYQRDSAIAEWTERNISFHDGAYLDRVDSFEPEFFQMTPKQASVADPHQRLILRNMYLALEDAGYTGERVAGSRTGVYVGFAANPGSSYLEYCCRIDPTLTQLGLTGNITTMLANRLSYLMDLRGPSMVVDSACSASLVAVHLAVNALLAGDCEMAVVAGSRIVLAPVQHPNTRIGIESSDGMTRTFDEAADGTGYGEGSGVVVLKPLDRAVADGDQIHAVIKGSAVNHDGHSSSMTTPDAAAQARLLLAAWSDAGIAPETVGYLEAHGTATRVGDPIEFDGLQRAFREHSDATGFCAVGTVKANIGHLFEGSGVVGLIKAVLTLREREVPPLAGLTTPNPRLDFANAPVYLPTSAQPWPQGATPRRAGVSAFGLGGTNSHVVLEEYAGQPPAATPGAGPYLFTLSARTETSLRRLVDRYLDWLGEGPAAGKSLADICWTTNVSRAGHRKRIAFVVRDVAELRAHLAAYADGAPVPAAPAPDELATLRDDYLAGADADLLAPYRAARPRIVGLPGYEFDEQRCWVDFPADWAARWGGGSRPEPVSYTQTHEVGFAPTDPAPAGDPAEARVLALVDPECAAGTALDAALPAGATVLRLGEDFQLDEADLERVADDAIDEEYTHVVHALAVEATPAGDLATFDARVHKNLTSLLMLGKALMAAGGRLTFTVLTRRAVAVTAGEPEVVTENGSLVGLAKSIAREYPYLTVRVVDVSDDVPAERLRDELLCAEPGVYVLRGETRYHEYFAELPEVQEPGQSRPYLRSGGAYLITGGTGAIGLAIARSFAAAQPDVHLTLLSRSGLPEPAEWDAVLAADPDSAVAGRIRAVREMTALGAEVTVSAVDVADPEQLAAVVAGIRQRHGRVDGIVHAAGVPGNNPVVDQDVAQFASVLRPKMHGAFLLDQLTADDRPDFVLHLSSVAASMPALGQSDYAAANFYLDNLAMANTDPNCHVLAIDWVAWKEIGMAVDYGIGEDMSFKAIPTAQGVALVDSGLRSRRRRIFAGEINYGNELMNFITLYPLAIEPVIRERIATGMAQLEERSRVAMGRIRDAIASTTVELAGRPDGGYTAREWMVGRCVAHAFGFSTVDVEADFRDMGADSVSALTVATHISACLGTPFDAIDLLTERTVAGVARFIDEMHGPMGDDLAIADREPVAAG</sequence>
<dbReference type="InterPro" id="IPR036736">
    <property type="entry name" value="ACP-like_sf"/>
</dbReference>
<proteinExistence type="predicted"/>
<evidence type="ECO:0000259" key="4">
    <source>
        <dbReference type="PROSITE" id="PS52004"/>
    </source>
</evidence>
<dbReference type="Gene3D" id="1.10.1240.100">
    <property type="match status" value="1"/>
</dbReference>
<keyword evidence="1" id="KW-0596">Phosphopantetheine</keyword>